<feature type="region of interest" description="Disordered" evidence="1">
    <location>
        <begin position="173"/>
        <end position="201"/>
    </location>
</feature>
<dbReference type="Pfam" id="PF03793">
    <property type="entry name" value="PASTA"/>
    <property type="match status" value="2"/>
</dbReference>
<evidence type="ECO:0000313" key="4">
    <source>
        <dbReference type="EMBL" id="ARN78005.1"/>
    </source>
</evidence>
<dbReference type="STRING" id="331648.BST97_08330"/>
<reference evidence="4 5" key="1">
    <citation type="submission" date="2016-11" db="EMBL/GenBank/DDBJ databases">
        <title>Trade-off between light-utilization and light-protection in marine flavobacteria.</title>
        <authorList>
            <person name="Kumagai Y."/>
        </authorList>
    </citation>
    <scope>NUCLEOTIDE SEQUENCE [LARGE SCALE GENOMIC DNA]</scope>
    <source>
        <strain evidence="4 5">JCM 13191</strain>
    </source>
</reference>
<feature type="domain" description="PASTA" evidence="3">
    <location>
        <begin position="40"/>
        <end position="108"/>
    </location>
</feature>
<organism evidence="4 5">
    <name type="scientific">Nonlabens spongiae</name>
    <dbReference type="NCBI Taxonomy" id="331648"/>
    <lineage>
        <taxon>Bacteria</taxon>
        <taxon>Pseudomonadati</taxon>
        <taxon>Bacteroidota</taxon>
        <taxon>Flavobacteriia</taxon>
        <taxon>Flavobacteriales</taxon>
        <taxon>Flavobacteriaceae</taxon>
        <taxon>Nonlabens</taxon>
    </lineage>
</organism>
<keyword evidence="2" id="KW-0812">Transmembrane</keyword>
<protein>
    <submittedName>
        <fullName evidence="4">Serine/threonine protein kinase</fullName>
    </submittedName>
</protein>
<dbReference type="InterPro" id="IPR005543">
    <property type="entry name" value="PASTA_dom"/>
</dbReference>
<keyword evidence="5" id="KW-1185">Reference proteome</keyword>
<feature type="transmembrane region" description="Helical" evidence="2">
    <location>
        <begin position="12"/>
        <end position="36"/>
    </location>
</feature>
<keyword evidence="4" id="KW-0723">Serine/threonine-protein kinase</keyword>
<dbReference type="OrthoDB" id="9803895at2"/>
<dbReference type="GO" id="GO:0004674">
    <property type="term" value="F:protein serine/threonine kinase activity"/>
    <property type="evidence" value="ECO:0007669"/>
    <property type="project" value="UniProtKB-KW"/>
</dbReference>
<accession>A0A1W6MK83</accession>
<dbReference type="Gene3D" id="3.30.10.20">
    <property type="match status" value="2"/>
</dbReference>
<dbReference type="EMBL" id="CP019344">
    <property type="protein sequence ID" value="ARN78005.1"/>
    <property type="molecule type" value="Genomic_DNA"/>
</dbReference>
<dbReference type="PROSITE" id="PS51178">
    <property type="entry name" value="PASTA"/>
    <property type="match status" value="2"/>
</dbReference>
<dbReference type="SMART" id="SM00740">
    <property type="entry name" value="PASTA"/>
    <property type="match status" value="2"/>
</dbReference>
<feature type="domain" description="PASTA" evidence="3">
    <location>
        <begin position="112"/>
        <end position="180"/>
    </location>
</feature>
<evidence type="ECO:0000259" key="3">
    <source>
        <dbReference type="PROSITE" id="PS51178"/>
    </source>
</evidence>
<evidence type="ECO:0000256" key="1">
    <source>
        <dbReference type="SAM" id="MobiDB-lite"/>
    </source>
</evidence>
<evidence type="ECO:0000256" key="2">
    <source>
        <dbReference type="SAM" id="Phobius"/>
    </source>
</evidence>
<keyword evidence="4" id="KW-0418">Kinase</keyword>
<dbReference type="Proteomes" id="UP000193431">
    <property type="component" value="Chromosome"/>
</dbReference>
<dbReference type="CDD" id="cd06577">
    <property type="entry name" value="PASTA_pknB"/>
    <property type="match status" value="2"/>
</dbReference>
<proteinExistence type="predicted"/>
<evidence type="ECO:0000313" key="5">
    <source>
        <dbReference type="Proteomes" id="UP000193431"/>
    </source>
</evidence>
<keyword evidence="2" id="KW-0472">Membrane</keyword>
<gene>
    <name evidence="4" type="ORF">BST97_08330</name>
</gene>
<dbReference type="AlphaFoldDB" id="A0A1W6MK83"/>
<sequence length="201" mass="23191">MNFFRFMFTKTFWIQVALAIVLVVVLCFVYLFWLGWYTNHDQRIEVPYLERMTLSEVDEKLEELDLRRKIIDSSSYNPDYPPRTVIEQDPAADTFVKENRQIYIKINASGYGLVVVPNLVFKTKRQAVPTLEALGLQVGEIIYKPDVSLDMVLEMKYKGREVKPGEKLKKTSKIDLVLGDGNPNRQGSMDRDSGIGMDNDE</sequence>
<dbReference type="RefSeq" id="WP_085766799.1">
    <property type="nucleotide sequence ID" value="NZ_CP019344.1"/>
</dbReference>
<keyword evidence="4" id="KW-0808">Transferase</keyword>
<keyword evidence="2" id="KW-1133">Transmembrane helix</keyword>
<name>A0A1W6MK83_9FLAO</name>